<reference evidence="3 4" key="1">
    <citation type="submission" date="2010-12" db="EMBL/GenBank/DDBJ databases">
        <title>Whole genome sequence of Acidiphilium multivorum AIU301.</title>
        <authorList>
            <person name="Narita-Yamada S."/>
            <person name="Nakamura S."/>
            <person name="Ito N."/>
            <person name="Takarada H."/>
            <person name="Katano Y."/>
            <person name="Nakazawa H."/>
            <person name="Hosoyama A."/>
            <person name="Yamada R."/>
            <person name="Fujita N."/>
        </authorList>
    </citation>
    <scope>NUCLEOTIDE SEQUENCE [LARGE SCALE GENOMIC DNA]</scope>
    <source>
        <strain evidence="4">DSM 11245 / JCM 8867 / AIU301</strain>
    </source>
</reference>
<accession>F0J327</accession>
<dbReference type="RefSeq" id="WP_013640721.1">
    <property type="nucleotide sequence ID" value="NC_015186.1"/>
</dbReference>
<keyword evidence="4" id="KW-1185">Reference proteome</keyword>
<feature type="compositionally biased region" description="Basic and acidic residues" evidence="1">
    <location>
        <begin position="69"/>
        <end position="81"/>
    </location>
</feature>
<proteinExistence type="predicted"/>
<organism evidence="3 4">
    <name type="scientific">Acidiphilium multivorum (strain DSM 11245 / JCM 8867 / NBRC 100883 / AIU 301)</name>
    <dbReference type="NCBI Taxonomy" id="926570"/>
    <lineage>
        <taxon>Bacteria</taxon>
        <taxon>Pseudomonadati</taxon>
        <taxon>Pseudomonadota</taxon>
        <taxon>Alphaproteobacteria</taxon>
        <taxon>Acetobacterales</taxon>
        <taxon>Acidocellaceae</taxon>
        <taxon>Acidiphilium</taxon>
    </lineage>
</organism>
<feature type="domain" description="Transposase IS66 central" evidence="2">
    <location>
        <begin position="144"/>
        <end position="220"/>
    </location>
</feature>
<sequence length="526" mass="59164">MTEPSDFDDLPASELKHLVLQLLAENAEQKRQIAALREEIARLKGLKGPPDIKPPSRPSGMERGTSPQGRRDQGRGKFTPRIDIEERTIAADAPAGSRFKGYESFLVQDLVLRARAIHYRRERWVTPEGWTILAPLPAGVVGHFGAELRRFALMLHHQGQVTVERLTAQLRAFGVAISKRQVMRLLIEGQDGFLAENRDVLRAGLATAAWVTVDDTGARHAGLNGFCTHIGNDDFAWFGTRESKSRLNFLDLLRAGYTDYVVNDMALDYMRGRALAGPVIRALADATEKAFTDRGAWQAHLDRLGISALKIHPDPVRIATEGALWGSVRAHGFLHDTVIVSDDAGQFVVGRHALCWVHAERLVHRLDTFTDWHRAAQAHIRNLIWWYYSDLKAYCADPSPRRRSELRARFDRIFRRRTGFATLDRLLARLHANKAELLAVLDRPEIPLHTNGSERDIRLHVTRRKISGGTQVTLGRDCRDAFLGLMRTAAKLGCSFWDYLGDRLHVPDQAAVPYLPDLLRARAPQA</sequence>
<evidence type="ECO:0000259" key="2">
    <source>
        <dbReference type="Pfam" id="PF03050"/>
    </source>
</evidence>
<dbReference type="AlphaFoldDB" id="F0J327"/>
<gene>
    <name evidence="3" type="ordered locus">ACMV_26260</name>
</gene>
<dbReference type="EMBL" id="AP012035">
    <property type="protein sequence ID" value="BAJ81973.1"/>
    <property type="molecule type" value="Genomic_DNA"/>
</dbReference>
<evidence type="ECO:0000256" key="1">
    <source>
        <dbReference type="SAM" id="MobiDB-lite"/>
    </source>
</evidence>
<dbReference type="HOGENOM" id="CLU_039724_1_0_5"/>
<dbReference type="KEGG" id="amv:ACMV_26260"/>
<name>F0J327_ACIMA</name>
<dbReference type="InterPro" id="IPR052344">
    <property type="entry name" value="Transposase-related"/>
</dbReference>
<protein>
    <recommendedName>
        <fullName evidence="2">Transposase IS66 central domain-containing protein</fullName>
    </recommendedName>
</protein>
<feature type="region of interest" description="Disordered" evidence="1">
    <location>
        <begin position="44"/>
        <end position="81"/>
    </location>
</feature>
<dbReference type="Pfam" id="PF03050">
    <property type="entry name" value="DDE_Tnp_IS66"/>
    <property type="match status" value="2"/>
</dbReference>
<feature type="domain" description="Transposase IS66 central" evidence="2">
    <location>
        <begin position="351"/>
        <end position="470"/>
    </location>
</feature>
<dbReference type="PANTHER" id="PTHR33678">
    <property type="entry name" value="BLL1576 PROTEIN"/>
    <property type="match status" value="1"/>
</dbReference>
<dbReference type="OrthoDB" id="7242801at2"/>
<dbReference type="InterPro" id="IPR004291">
    <property type="entry name" value="Transposase_IS66_central"/>
</dbReference>
<evidence type="ECO:0000313" key="4">
    <source>
        <dbReference type="Proteomes" id="UP000007100"/>
    </source>
</evidence>
<evidence type="ECO:0000313" key="3">
    <source>
        <dbReference type="EMBL" id="BAJ81973.1"/>
    </source>
</evidence>
<dbReference type="Proteomes" id="UP000007100">
    <property type="component" value="Chromosome"/>
</dbReference>